<protein>
    <recommendedName>
        <fullName evidence="1">DUF7793 domain-containing protein</fullName>
    </recommendedName>
</protein>
<dbReference type="InterPro" id="IPR056695">
    <property type="entry name" value="DUF7793"/>
</dbReference>
<dbReference type="Pfam" id="PF25056">
    <property type="entry name" value="DUF7793"/>
    <property type="match status" value="1"/>
</dbReference>
<evidence type="ECO:0000313" key="3">
    <source>
        <dbReference type="Proteomes" id="UP001207228"/>
    </source>
</evidence>
<evidence type="ECO:0000259" key="1">
    <source>
        <dbReference type="Pfam" id="PF25056"/>
    </source>
</evidence>
<dbReference type="Gene3D" id="3.40.970.30">
    <property type="entry name" value="yp_829618.1 like domains"/>
    <property type="match status" value="1"/>
</dbReference>
<accession>A0ABT3REI1</accession>
<gene>
    <name evidence="2" type="ORF">OO017_07770</name>
</gene>
<name>A0ABT3REI1_9BACT</name>
<keyword evidence="3" id="KW-1185">Reference proteome</keyword>
<reference evidence="2 3" key="1">
    <citation type="submission" date="2022-11" db="EMBL/GenBank/DDBJ databases">
        <title>The characterization of three novel Bacteroidetes species and genomic analysis of their roles in tidal elemental geochemical cycles.</title>
        <authorList>
            <person name="Ma K.-J."/>
        </authorList>
    </citation>
    <scope>NUCLEOTIDE SEQUENCE [LARGE SCALE GENOMIC DNA]</scope>
    <source>
        <strain evidence="2 3">M82</strain>
    </source>
</reference>
<dbReference type="Proteomes" id="UP001207228">
    <property type="component" value="Unassembled WGS sequence"/>
</dbReference>
<organism evidence="2 3">
    <name type="scientific">Pontibacter anaerobius</name>
    <dbReference type="NCBI Taxonomy" id="2993940"/>
    <lineage>
        <taxon>Bacteria</taxon>
        <taxon>Pseudomonadati</taxon>
        <taxon>Bacteroidota</taxon>
        <taxon>Cytophagia</taxon>
        <taxon>Cytophagales</taxon>
        <taxon>Hymenobacteraceae</taxon>
        <taxon>Pontibacter</taxon>
    </lineage>
</organism>
<proteinExistence type="predicted"/>
<dbReference type="EMBL" id="JAPFQO010000004">
    <property type="protein sequence ID" value="MCX2739836.1"/>
    <property type="molecule type" value="Genomic_DNA"/>
</dbReference>
<feature type="domain" description="DUF7793" evidence="1">
    <location>
        <begin position="20"/>
        <end position="130"/>
    </location>
</feature>
<dbReference type="RefSeq" id="WP_266051903.1">
    <property type="nucleotide sequence ID" value="NZ_JAPFQO010000004.1"/>
</dbReference>
<evidence type="ECO:0000313" key="2">
    <source>
        <dbReference type="EMBL" id="MCX2739836.1"/>
    </source>
</evidence>
<sequence>MANFEKDPNIRSTKYINLAVDSGILHCVYKDIELLDLDIAKICVQDRLEFIQGETYPSLFDITRIKQSTKEARDYLANEGNDFVSASAILISSPMVRMSANFFIQVNKPKNPTRMFTNQPSALEWLAQYKG</sequence>
<comment type="caution">
    <text evidence="2">The sequence shown here is derived from an EMBL/GenBank/DDBJ whole genome shotgun (WGS) entry which is preliminary data.</text>
</comment>